<name>A0A0C3JHF0_PISTI</name>
<keyword evidence="1" id="KW-1133">Transmembrane helix</keyword>
<dbReference type="HOGENOM" id="CLU_1897072_0_0_1"/>
<evidence type="ECO:0000313" key="3">
    <source>
        <dbReference type="Proteomes" id="UP000054217"/>
    </source>
</evidence>
<feature type="transmembrane region" description="Helical" evidence="1">
    <location>
        <begin position="58"/>
        <end position="79"/>
    </location>
</feature>
<dbReference type="InParanoid" id="A0A0C3JHF0"/>
<organism evidence="2 3">
    <name type="scientific">Pisolithus tinctorius Marx 270</name>
    <dbReference type="NCBI Taxonomy" id="870435"/>
    <lineage>
        <taxon>Eukaryota</taxon>
        <taxon>Fungi</taxon>
        <taxon>Dikarya</taxon>
        <taxon>Basidiomycota</taxon>
        <taxon>Agaricomycotina</taxon>
        <taxon>Agaricomycetes</taxon>
        <taxon>Agaricomycetidae</taxon>
        <taxon>Boletales</taxon>
        <taxon>Sclerodermatineae</taxon>
        <taxon>Pisolithaceae</taxon>
        <taxon>Pisolithus</taxon>
    </lineage>
</organism>
<evidence type="ECO:0000256" key="1">
    <source>
        <dbReference type="SAM" id="Phobius"/>
    </source>
</evidence>
<reference evidence="2 3" key="1">
    <citation type="submission" date="2014-04" db="EMBL/GenBank/DDBJ databases">
        <authorList>
            <consortium name="DOE Joint Genome Institute"/>
            <person name="Kuo A."/>
            <person name="Kohler A."/>
            <person name="Costa M.D."/>
            <person name="Nagy L.G."/>
            <person name="Floudas D."/>
            <person name="Copeland A."/>
            <person name="Barry K.W."/>
            <person name="Cichocki N."/>
            <person name="Veneault-Fourrey C."/>
            <person name="LaButti K."/>
            <person name="Lindquist E.A."/>
            <person name="Lipzen A."/>
            <person name="Lundell T."/>
            <person name="Morin E."/>
            <person name="Murat C."/>
            <person name="Sun H."/>
            <person name="Tunlid A."/>
            <person name="Henrissat B."/>
            <person name="Grigoriev I.V."/>
            <person name="Hibbett D.S."/>
            <person name="Martin F."/>
            <person name="Nordberg H.P."/>
            <person name="Cantor M.N."/>
            <person name="Hua S.X."/>
        </authorList>
    </citation>
    <scope>NUCLEOTIDE SEQUENCE [LARGE SCALE GENOMIC DNA]</scope>
    <source>
        <strain evidence="2 3">Marx 270</strain>
    </source>
</reference>
<sequence>MDNQGILSYPTSSNGLGHGISWEVYEHSLHQSDLRFSDQSNAHHHAYERGRVYTGHQFYAFALIAIILNPPCLSLGILFQGAKLARTAHYSEADRRASNELEAQARMMRESAWFFESTALQQQMTVLKICVSKL</sequence>
<accession>A0A0C3JHF0</accession>
<keyword evidence="1" id="KW-0812">Transmembrane</keyword>
<protein>
    <submittedName>
        <fullName evidence="2">Uncharacterized protein</fullName>
    </submittedName>
</protein>
<dbReference type="EMBL" id="KN832035">
    <property type="protein sequence ID" value="KIN97036.1"/>
    <property type="molecule type" value="Genomic_DNA"/>
</dbReference>
<dbReference type="AlphaFoldDB" id="A0A0C3JHF0"/>
<keyword evidence="1" id="KW-0472">Membrane</keyword>
<keyword evidence="3" id="KW-1185">Reference proteome</keyword>
<gene>
    <name evidence="2" type="ORF">M404DRAFT_32636</name>
</gene>
<dbReference type="Proteomes" id="UP000054217">
    <property type="component" value="Unassembled WGS sequence"/>
</dbReference>
<reference evidence="3" key="2">
    <citation type="submission" date="2015-01" db="EMBL/GenBank/DDBJ databases">
        <title>Evolutionary Origins and Diversification of the Mycorrhizal Mutualists.</title>
        <authorList>
            <consortium name="DOE Joint Genome Institute"/>
            <consortium name="Mycorrhizal Genomics Consortium"/>
            <person name="Kohler A."/>
            <person name="Kuo A."/>
            <person name="Nagy L.G."/>
            <person name="Floudas D."/>
            <person name="Copeland A."/>
            <person name="Barry K.W."/>
            <person name="Cichocki N."/>
            <person name="Veneault-Fourrey C."/>
            <person name="LaButti K."/>
            <person name="Lindquist E.A."/>
            <person name="Lipzen A."/>
            <person name="Lundell T."/>
            <person name="Morin E."/>
            <person name="Murat C."/>
            <person name="Riley R."/>
            <person name="Ohm R."/>
            <person name="Sun H."/>
            <person name="Tunlid A."/>
            <person name="Henrissat B."/>
            <person name="Grigoriev I.V."/>
            <person name="Hibbett D.S."/>
            <person name="Martin F."/>
        </authorList>
    </citation>
    <scope>NUCLEOTIDE SEQUENCE [LARGE SCALE GENOMIC DNA]</scope>
    <source>
        <strain evidence="3">Marx 270</strain>
    </source>
</reference>
<proteinExistence type="predicted"/>
<evidence type="ECO:0000313" key="2">
    <source>
        <dbReference type="EMBL" id="KIN97036.1"/>
    </source>
</evidence>